<dbReference type="Gene3D" id="1.10.8.10">
    <property type="entry name" value="DNA helicase RuvA subunit, C-terminal domain"/>
    <property type="match status" value="2"/>
</dbReference>
<dbReference type="PANTHER" id="PTHR13467">
    <property type="entry name" value="CUE DOMAIN CONTAINING PROTEIN 1"/>
    <property type="match status" value="1"/>
</dbReference>
<feature type="region of interest" description="Disordered" evidence="1">
    <location>
        <begin position="358"/>
        <end position="381"/>
    </location>
</feature>
<dbReference type="SMART" id="SM00546">
    <property type="entry name" value="CUE"/>
    <property type="match status" value="1"/>
</dbReference>
<dbReference type="InterPro" id="IPR009060">
    <property type="entry name" value="UBA-like_sf"/>
</dbReference>
<accession>A0A7R9G4G5</accession>
<sequence length="381" mass="44054">MATVQQQTTQLEFHQAMADFKTMFPDMDDEVIEFQTHCFADRIEKHWGSNPGLRDLESAVLRANQGAVDATIDQLLTMTTDNENEKLRNEIEEKETLVVGPTETKSRPQDPSPVRSPQKLPQTEAVSSSGVIEGELPLKTIRGWAPPLLGPLPDDFLRISPDSRHTNRQLVARLQMRGRHLSARWHESYARRRWLRRERQRCKAEQAMLLSQQLLQQKYVENKRVRGVLCDVGDPELDRYLEDERIALFLQNEEFMAELRWNKDFLCMLEKDQAGESPPEEDMCVFPLSKTLSASHDEDALFKERLRNMGKMSRKKFAQLARVFTRRKKRSSAKSILGHGAAPSNESLLLNVEPEHLLEEEEDQEEEIHNSHYSVVANRRD</sequence>
<dbReference type="InterPro" id="IPR040192">
    <property type="entry name" value="CUEDC1"/>
</dbReference>
<feature type="compositionally biased region" description="Polar residues" evidence="1">
    <location>
        <begin position="119"/>
        <end position="130"/>
    </location>
</feature>
<proteinExistence type="predicted"/>
<feature type="region of interest" description="Disordered" evidence="1">
    <location>
        <begin position="95"/>
        <end position="131"/>
    </location>
</feature>
<evidence type="ECO:0000256" key="1">
    <source>
        <dbReference type="SAM" id="MobiDB-lite"/>
    </source>
</evidence>
<dbReference type="InterPro" id="IPR040195">
    <property type="entry name" value="CUE_CUED1"/>
</dbReference>
<gene>
    <name evidence="3" type="ORF">TSIB3V08_LOCUS9732</name>
</gene>
<name>A0A7R9G4G5_TIMSH</name>
<dbReference type="EMBL" id="OC005853">
    <property type="protein sequence ID" value="CAD7265702.1"/>
    <property type="molecule type" value="Genomic_DNA"/>
</dbReference>
<dbReference type="InterPro" id="IPR003892">
    <property type="entry name" value="CUE"/>
</dbReference>
<dbReference type="SUPFAM" id="SSF46934">
    <property type="entry name" value="UBA-like"/>
    <property type="match status" value="1"/>
</dbReference>
<organism evidence="3">
    <name type="scientific">Timema shepardi</name>
    <name type="common">Walking stick</name>
    <dbReference type="NCBI Taxonomy" id="629360"/>
    <lineage>
        <taxon>Eukaryota</taxon>
        <taxon>Metazoa</taxon>
        <taxon>Ecdysozoa</taxon>
        <taxon>Arthropoda</taxon>
        <taxon>Hexapoda</taxon>
        <taxon>Insecta</taxon>
        <taxon>Pterygota</taxon>
        <taxon>Neoptera</taxon>
        <taxon>Polyneoptera</taxon>
        <taxon>Phasmatodea</taxon>
        <taxon>Timematodea</taxon>
        <taxon>Timematoidea</taxon>
        <taxon>Timematidae</taxon>
        <taxon>Timema</taxon>
    </lineage>
</organism>
<dbReference type="CDD" id="cd14366">
    <property type="entry name" value="CUE_CUED1"/>
    <property type="match status" value="1"/>
</dbReference>
<dbReference type="GO" id="GO:0043130">
    <property type="term" value="F:ubiquitin binding"/>
    <property type="evidence" value="ECO:0007669"/>
    <property type="project" value="InterPro"/>
</dbReference>
<evidence type="ECO:0000313" key="3">
    <source>
        <dbReference type="EMBL" id="CAD7265702.1"/>
    </source>
</evidence>
<evidence type="ECO:0000259" key="2">
    <source>
        <dbReference type="SMART" id="SM00546"/>
    </source>
</evidence>
<protein>
    <recommendedName>
        <fullName evidence="2">CUE domain-containing protein</fullName>
    </recommendedName>
</protein>
<dbReference type="PANTHER" id="PTHR13467:SF3">
    <property type="entry name" value="CUE DOMAIN-CONTAINING PROTEIN 1"/>
    <property type="match status" value="1"/>
</dbReference>
<feature type="domain" description="CUE" evidence="2">
    <location>
        <begin position="12"/>
        <end position="79"/>
    </location>
</feature>
<dbReference type="AlphaFoldDB" id="A0A7R9G4G5"/>
<reference evidence="3" key="1">
    <citation type="submission" date="2020-11" db="EMBL/GenBank/DDBJ databases">
        <authorList>
            <person name="Tran Van P."/>
        </authorList>
    </citation>
    <scope>NUCLEOTIDE SEQUENCE</scope>
</reference>